<dbReference type="PANTHER" id="PTHR14418">
    <property type="entry name" value="CONDENSIN COMPLEX SUBUNIT 3-RELATED"/>
    <property type="match status" value="1"/>
</dbReference>
<dbReference type="PANTHER" id="PTHR14418:SF5">
    <property type="entry name" value="CONDENSIN COMPLEX SUBUNIT 3"/>
    <property type="match status" value="1"/>
</dbReference>
<dbReference type="GO" id="GO:0000796">
    <property type="term" value="C:condensin complex"/>
    <property type="evidence" value="ECO:0007669"/>
    <property type="project" value="InterPro"/>
</dbReference>
<sequence length="163" mass="18358">MVLDVACLQEVRKMIVLSLPPSNATSVAILDCNLDVSEVVRKAAYYVLANKFPLQSLSIKVRTIILQRGLVDRSAAVTKECVKLLKDEWLVKCRNGDPIELRSLDVETYELVGESVMEALLKAGSVQLHDDQRIQQFIVSTSNEIEGWKNLWLSLLVRKNFSL</sequence>
<accession>A5C8K7</accession>
<name>A5C8K7_VITVI</name>
<dbReference type="AlphaFoldDB" id="A5C8K7"/>
<reference evidence="1" key="1">
    <citation type="journal article" date="2007" name="PLoS ONE">
        <title>The first genome sequence of an elite grapevine cultivar (Pinot noir Vitis vinifera L.): coping with a highly heterozygous genome.</title>
        <authorList>
            <person name="Velasco R."/>
            <person name="Zharkikh A."/>
            <person name="Troggio M."/>
            <person name="Cartwright D.A."/>
            <person name="Cestaro A."/>
            <person name="Pruss D."/>
            <person name="Pindo M."/>
            <person name="FitzGerald L.M."/>
            <person name="Vezzulli S."/>
            <person name="Reid J."/>
            <person name="Malacarne G."/>
            <person name="Iliev D."/>
            <person name="Coppola G."/>
            <person name="Wardell B."/>
            <person name="Micheletti D."/>
            <person name="Macalma T."/>
            <person name="Facci M."/>
            <person name="Mitchell J.T."/>
            <person name="Perazzolli M."/>
            <person name="Eldredge G."/>
            <person name="Gatto P."/>
            <person name="Oyzerski R."/>
            <person name="Moretto M."/>
            <person name="Gutin N."/>
            <person name="Stefanini M."/>
            <person name="Chen Y."/>
            <person name="Segala C."/>
            <person name="Davenport C."/>
            <person name="Dematte L."/>
            <person name="Mraz A."/>
            <person name="Battilana J."/>
            <person name="Stormo K."/>
            <person name="Costa F."/>
            <person name="Tao Q."/>
            <person name="Si-Ammour A."/>
            <person name="Harkins T."/>
            <person name="Lackey A."/>
            <person name="Perbost C."/>
            <person name="Taillon B."/>
            <person name="Stella A."/>
            <person name="Solovyev V."/>
            <person name="Fawcett J.A."/>
            <person name="Sterck L."/>
            <person name="Vandepoele K."/>
            <person name="Grando S.M."/>
            <person name="Toppo S."/>
            <person name="Moser C."/>
            <person name="Lanchbury J."/>
            <person name="Bogden R."/>
            <person name="Skolnick M."/>
            <person name="Sgaramella V."/>
            <person name="Bhatnagar S.K."/>
            <person name="Fontana P."/>
            <person name="Gutin A."/>
            <person name="Van de Peer Y."/>
            <person name="Salamini F."/>
            <person name="Viola R."/>
        </authorList>
    </citation>
    <scope>NUCLEOTIDE SEQUENCE</scope>
</reference>
<protein>
    <submittedName>
        <fullName evidence="1">Uncharacterized protein</fullName>
    </submittedName>
</protein>
<evidence type="ECO:0000313" key="1">
    <source>
        <dbReference type="EMBL" id="CAN75413.1"/>
    </source>
</evidence>
<dbReference type="InterPro" id="IPR027165">
    <property type="entry name" value="CND3"/>
</dbReference>
<organism evidence="1">
    <name type="scientific">Vitis vinifera</name>
    <name type="common">Grape</name>
    <dbReference type="NCBI Taxonomy" id="29760"/>
    <lineage>
        <taxon>Eukaryota</taxon>
        <taxon>Viridiplantae</taxon>
        <taxon>Streptophyta</taxon>
        <taxon>Embryophyta</taxon>
        <taxon>Tracheophyta</taxon>
        <taxon>Spermatophyta</taxon>
        <taxon>Magnoliopsida</taxon>
        <taxon>eudicotyledons</taxon>
        <taxon>Gunneridae</taxon>
        <taxon>Pentapetalae</taxon>
        <taxon>rosids</taxon>
        <taxon>Vitales</taxon>
        <taxon>Vitaceae</taxon>
        <taxon>Viteae</taxon>
        <taxon>Vitis</taxon>
    </lineage>
</organism>
<dbReference type="OrthoDB" id="1726493at2759"/>
<dbReference type="GO" id="GO:0007076">
    <property type="term" value="P:mitotic chromosome condensation"/>
    <property type="evidence" value="ECO:0007669"/>
    <property type="project" value="InterPro"/>
</dbReference>
<dbReference type="EMBL" id="AM486068">
    <property type="protein sequence ID" value="CAN75413.1"/>
    <property type="molecule type" value="Genomic_DNA"/>
</dbReference>
<gene>
    <name evidence="1" type="ORF">VITISV_003064</name>
</gene>
<proteinExistence type="predicted"/>